<keyword evidence="6 9" id="KW-1133">Transmembrane helix</keyword>
<comment type="subcellular location">
    <subcellularLocation>
        <location evidence="9">Cell membrane</location>
        <topology evidence="9">Multi-pass membrane protein</topology>
    </subcellularLocation>
    <subcellularLocation>
        <location evidence="1">Membrane</location>
        <topology evidence="1">Multi-pass membrane protein</topology>
    </subcellularLocation>
</comment>
<dbReference type="SUPFAM" id="SSF54631">
    <property type="entry name" value="CBS-domain pair"/>
    <property type="match status" value="1"/>
</dbReference>
<evidence type="ECO:0000256" key="4">
    <source>
        <dbReference type="ARBA" id="ARBA00022692"/>
    </source>
</evidence>
<keyword evidence="8" id="KW-0129">CBS domain</keyword>
<dbReference type="Pfam" id="PF03448">
    <property type="entry name" value="MgtE_N"/>
    <property type="match status" value="1"/>
</dbReference>
<dbReference type="Pfam" id="PF00571">
    <property type="entry name" value="CBS"/>
    <property type="match status" value="2"/>
</dbReference>
<comment type="subunit">
    <text evidence="9">Homodimer.</text>
</comment>
<dbReference type="SUPFAM" id="SSF161093">
    <property type="entry name" value="MgtE membrane domain-like"/>
    <property type="match status" value="1"/>
</dbReference>
<dbReference type="SMART" id="SM00924">
    <property type="entry name" value="MgtE_N"/>
    <property type="match status" value="1"/>
</dbReference>
<dbReference type="GO" id="GO:0005886">
    <property type="term" value="C:plasma membrane"/>
    <property type="evidence" value="ECO:0007669"/>
    <property type="project" value="UniProtKB-SubCell"/>
</dbReference>
<dbReference type="PROSITE" id="PS51371">
    <property type="entry name" value="CBS"/>
    <property type="match status" value="1"/>
</dbReference>
<keyword evidence="4 9" id="KW-0812">Transmembrane</keyword>
<dbReference type="InterPro" id="IPR036739">
    <property type="entry name" value="SLC41_membr_dom_sf"/>
</dbReference>
<feature type="transmembrane region" description="Helical" evidence="9">
    <location>
        <begin position="417"/>
        <end position="443"/>
    </location>
</feature>
<dbReference type="InterPro" id="IPR046342">
    <property type="entry name" value="CBS_dom_sf"/>
</dbReference>
<dbReference type="AlphaFoldDB" id="A0A3P7S2N1"/>
<evidence type="ECO:0000313" key="11">
    <source>
        <dbReference type="EMBL" id="VDN47019.1"/>
    </source>
</evidence>
<dbReference type="CDD" id="cd04606">
    <property type="entry name" value="CBS_pair_Mg_transporter"/>
    <property type="match status" value="1"/>
</dbReference>
<organism evidence="11 12">
    <name type="scientific">Petrocella atlantisensis</name>
    <dbReference type="NCBI Taxonomy" id="2173034"/>
    <lineage>
        <taxon>Bacteria</taxon>
        <taxon>Bacillati</taxon>
        <taxon>Bacillota</taxon>
        <taxon>Clostridia</taxon>
        <taxon>Lachnospirales</taxon>
        <taxon>Vallitaleaceae</taxon>
        <taxon>Petrocella</taxon>
    </lineage>
</organism>
<dbReference type="PANTHER" id="PTHR43773:SF1">
    <property type="entry name" value="MAGNESIUM TRANSPORTER MGTE"/>
    <property type="match status" value="1"/>
</dbReference>
<dbReference type="KEGG" id="cbar:PATL70BA_1144"/>
<comment type="function">
    <text evidence="9">Acts as a magnesium transporter.</text>
</comment>
<dbReference type="PANTHER" id="PTHR43773">
    <property type="entry name" value="MAGNESIUM TRANSPORTER MGTE"/>
    <property type="match status" value="1"/>
</dbReference>
<evidence type="ECO:0000256" key="6">
    <source>
        <dbReference type="ARBA" id="ARBA00022989"/>
    </source>
</evidence>
<feature type="domain" description="CBS" evidence="10">
    <location>
        <begin position="196"/>
        <end position="254"/>
    </location>
</feature>
<evidence type="ECO:0000259" key="10">
    <source>
        <dbReference type="PROSITE" id="PS51371"/>
    </source>
</evidence>
<evidence type="ECO:0000256" key="7">
    <source>
        <dbReference type="ARBA" id="ARBA00023136"/>
    </source>
</evidence>
<evidence type="ECO:0000256" key="9">
    <source>
        <dbReference type="RuleBase" id="RU362011"/>
    </source>
</evidence>
<dbReference type="Gene3D" id="1.10.357.20">
    <property type="entry name" value="SLC41 divalent cation transporters, integral membrane domain"/>
    <property type="match status" value="1"/>
</dbReference>
<evidence type="ECO:0000256" key="1">
    <source>
        <dbReference type="ARBA" id="ARBA00004141"/>
    </source>
</evidence>
<accession>A0A3P7S2N1</accession>
<comment type="similarity">
    <text evidence="2 9">Belongs to the SLC41A transporter family.</text>
</comment>
<dbReference type="EMBL" id="LR130778">
    <property type="protein sequence ID" value="VDN47019.1"/>
    <property type="molecule type" value="Genomic_DNA"/>
</dbReference>
<gene>
    <name evidence="11" type="primary">mgtE</name>
    <name evidence="11" type="ORF">PATL70BA_1144</name>
</gene>
<evidence type="ECO:0000256" key="3">
    <source>
        <dbReference type="ARBA" id="ARBA00022448"/>
    </source>
</evidence>
<reference evidence="11 12" key="1">
    <citation type="submission" date="2018-09" db="EMBL/GenBank/DDBJ databases">
        <authorList>
            <person name="Postec A."/>
        </authorList>
    </citation>
    <scope>NUCLEOTIDE SEQUENCE [LARGE SCALE GENOMIC DNA]</scope>
    <source>
        <strain evidence="11">70B-A</strain>
    </source>
</reference>
<protein>
    <recommendedName>
        <fullName evidence="9">Magnesium transporter MgtE</fullName>
    </recommendedName>
</protein>
<proteinExistence type="inferred from homology"/>
<keyword evidence="9" id="KW-0479">Metal-binding</keyword>
<evidence type="ECO:0000256" key="5">
    <source>
        <dbReference type="ARBA" id="ARBA00022842"/>
    </source>
</evidence>
<dbReference type="NCBIfam" id="TIGR00400">
    <property type="entry name" value="mgtE"/>
    <property type="match status" value="1"/>
</dbReference>
<name>A0A3P7S2N1_9FIRM</name>
<dbReference type="SMART" id="SM00116">
    <property type="entry name" value="CBS"/>
    <property type="match status" value="2"/>
</dbReference>
<dbReference type="InterPro" id="IPR038076">
    <property type="entry name" value="MgtE_N_sf"/>
</dbReference>
<dbReference type="GO" id="GO:0015095">
    <property type="term" value="F:magnesium ion transmembrane transporter activity"/>
    <property type="evidence" value="ECO:0007669"/>
    <property type="project" value="UniProtKB-UniRule"/>
</dbReference>
<dbReference type="RefSeq" id="WP_125136424.1">
    <property type="nucleotide sequence ID" value="NZ_LR130778.1"/>
</dbReference>
<keyword evidence="3 9" id="KW-0813">Transport</keyword>
<keyword evidence="12" id="KW-1185">Reference proteome</keyword>
<dbReference type="InterPro" id="IPR006667">
    <property type="entry name" value="SLC41_membr_dom"/>
</dbReference>
<feature type="transmembrane region" description="Helical" evidence="9">
    <location>
        <begin position="379"/>
        <end position="405"/>
    </location>
</feature>
<evidence type="ECO:0000256" key="2">
    <source>
        <dbReference type="ARBA" id="ARBA00009749"/>
    </source>
</evidence>
<keyword evidence="9" id="KW-1003">Cell membrane</keyword>
<keyword evidence="5 9" id="KW-0460">Magnesium</keyword>
<dbReference type="InterPro" id="IPR000644">
    <property type="entry name" value="CBS_dom"/>
</dbReference>
<dbReference type="OrthoDB" id="9790355at2"/>
<feature type="transmembrane region" description="Helical" evidence="9">
    <location>
        <begin position="310"/>
        <end position="331"/>
    </location>
</feature>
<dbReference type="SUPFAM" id="SSF158791">
    <property type="entry name" value="MgtE N-terminal domain-like"/>
    <property type="match status" value="1"/>
</dbReference>
<dbReference type="GO" id="GO:0046872">
    <property type="term" value="F:metal ion binding"/>
    <property type="evidence" value="ECO:0007669"/>
    <property type="project" value="UniProtKB-KW"/>
</dbReference>
<dbReference type="InterPro" id="IPR006668">
    <property type="entry name" value="Mg_transptr_MgtE_intracell_dom"/>
</dbReference>
<evidence type="ECO:0000313" key="12">
    <source>
        <dbReference type="Proteomes" id="UP000279029"/>
    </source>
</evidence>
<sequence length="444" mass="48915">MEHKSEIIDFIKSRTSLEILQKIDEIHPVDFLEALTGSDEDPLTILEKLPDDYIAQLVDHADDDEKYDLLSLFSQNRKQHIIAEMSSDELVDLLGSIGSAEKDAIILSLDQDDANEVNELLAYDPTSAGGIMAKEFIAIHENMTVNATIDFLRDMAPASETPYYVYVLDQFHVLKGVVRLRDIIVSTPETPIKNIMIENIITIPVDMDQEEVALIFEKYGFMAMPVINDLGVMLGIVTVDDVMEVIRDEYTEDMFRLAGLDEEEKISGSISKAIKSRLPWLLVNLLTAILAAATVSLFEATIVKIVALATFMPIVAGMGGNAGTQTLTMIIRGIALGELTFENQKEILKKEVAIGLINGLCLGIVVGFLGYYWVGNVVFGLVIGTAMFLNLVIATISGYFVPVLLKKFKIDPALASAVFVTTVTDVLGFFFFLGLATLTINYLV</sequence>
<dbReference type="InterPro" id="IPR006669">
    <property type="entry name" value="MgtE_transporter"/>
</dbReference>
<dbReference type="Gene3D" id="3.10.580.10">
    <property type="entry name" value="CBS-domain"/>
    <property type="match status" value="1"/>
</dbReference>
<feature type="transmembrane region" description="Helical" evidence="9">
    <location>
        <begin position="352"/>
        <end position="373"/>
    </location>
</feature>
<dbReference type="Gene3D" id="1.25.60.10">
    <property type="entry name" value="MgtE N-terminal domain-like"/>
    <property type="match status" value="1"/>
</dbReference>
<dbReference type="Proteomes" id="UP000279029">
    <property type="component" value="Chromosome"/>
</dbReference>
<evidence type="ECO:0000256" key="8">
    <source>
        <dbReference type="PROSITE-ProRule" id="PRU00703"/>
    </source>
</evidence>
<keyword evidence="7 9" id="KW-0472">Membrane</keyword>
<feature type="transmembrane region" description="Helical" evidence="9">
    <location>
        <begin position="278"/>
        <end position="298"/>
    </location>
</feature>
<dbReference type="Pfam" id="PF01769">
    <property type="entry name" value="MgtE"/>
    <property type="match status" value="1"/>
</dbReference>